<dbReference type="Pfam" id="PF00270">
    <property type="entry name" value="DEAD"/>
    <property type="match status" value="1"/>
</dbReference>
<proteinExistence type="predicted"/>
<dbReference type="EMBL" id="FOVR01000005">
    <property type="protein sequence ID" value="SFO40696.1"/>
    <property type="molecule type" value="Genomic_DNA"/>
</dbReference>
<evidence type="ECO:0000259" key="1">
    <source>
        <dbReference type="PROSITE" id="PS51192"/>
    </source>
</evidence>
<dbReference type="RefSeq" id="WP_090072632.1">
    <property type="nucleotide sequence ID" value="NZ_FOVR01000005.1"/>
</dbReference>
<dbReference type="Proteomes" id="UP000199236">
    <property type="component" value="Unassembled WGS sequence"/>
</dbReference>
<keyword evidence="3" id="KW-1185">Reference proteome</keyword>
<protein>
    <submittedName>
        <fullName evidence="2">Helicase C-terminal domain-containing protein</fullName>
    </submittedName>
</protein>
<keyword evidence="2" id="KW-0378">Hydrolase</keyword>
<keyword evidence="2" id="KW-0547">Nucleotide-binding</keyword>
<keyword evidence="2" id="KW-0067">ATP-binding</keyword>
<accession>A0A1I5GY25</accession>
<dbReference type="GO" id="GO:0004386">
    <property type="term" value="F:helicase activity"/>
    <property type="evidence" value="ECO:0007669"/>
    <property type="project" value="UniProtKB-KW"/>
</dbReference>
<keyword evidence="2" id="KW-0347">Helicase</keyword>
<sequence>MAFKSNTFSQSVTVNPAAHFKTLTKRQFPDVMPHQKEMLEEYAAQFEAKPDVALQLPTGSGKTLVGLLVADWRRIKYDDRAVYLCPTRQLVRQTVLQARNQYGIDVVDLSGSKNSFSPADRTAYMTGAKVAISTYSGLFNSNPFFENPDLIVIDDAHAAENYIAKMWSLEIEANSPLHTALAEYLRPYLDPQDYSRLTGDWMGAADATWVEKLPSPLVAEICEGFASIVDAHVDSDNPKLYYPWSLIRNHLHACHIYLASREILIRPLIPPASSHAPFENAKQRIYMSATLGAGGDLERLTGRKSIDRLPAPEGFQSSGVGRRFFVFPSLSLTGDETDTLRLDMQKRAGRSVILTPSTPQAEAHAARITNNFSGCDIFMKDGIEADKAPFVESDQAVAILANRYDGIDFPGDECRLLCLDGLPRAMNSQERFIMSKMGAAALYNERVQTRVLQAAGRCTRALQDRSTVFITGTELVDFLADSRQWKFFHPELQAELAFGVDQSTNVEPADILENFNMFMDNNSDWAHADQMIRTAVDTYQQAPFPAMEELSAIVKHEVIFQEALWNNDDESALASARTILGGLNHPDLRGYRALWHYLAGSAALRLSEDDGDGQSKAAQEQFEKAKKAAPSVSWLNTLARIVSAHEDGPEDDQRPETLKQVELLEKQFLALGTATNAKFEKRVAKIQKEILSPETFETAQVDLGKLLGFSSGNDESDAAPDPWWLGEKIGVVFEDHADGKESTVFGATKARQASSHPKWIKKNVPGTENMEIFPVLVTPCTQAKSGADPQLDNVRYWALNDYVLWVSRAVAVLRELKGTFPGEGDLVWRAEAEQKLEAESLTLNALLANLPMATSAMKIVA</sequence>
<dbReference type="InterPro" id="IPR011545">
    <property type="entry name" value="DEAD/DEAH_box_helicase_dom"/>
</dbReference>
<dbReference type="InterPro" id="IPR027417">
    <property type="entry name" value="P-loop_NTPase"/>
</dbReference>
<gene>
    <name evidence="2" type="ORF">SAMN04488056_105243</name>
</gene>
<dbReference type="OrthoDB" id="366844at2"/>
<dbReference type="InterPro" id="IPR006555">
    <property type="entry name" value="ATP-dep_Helicase_C"/>
</dbReference>
<dbReference type="GO" id="GO:0005524">
    <property type="term" value="F:ATP binding"/>
    <property type="evidence" value="ECO:0007669"/>
    <property type="project" value="InterPro"/>
</dbReference>
<dbReference type="AlphaFoldDB" id="A0A1I5GY25"/>
<feature type="domain" description="Helicase ATP-binding" evidence="1">
    <location>
        <begin position="43"/>
        <end position="309"/>
    </location>
</feature>
<organism evidence="2 3">
    <name type="scientific">Cohaesibacter marisflavi</name>
    <dbReference type="NCBI Taxonomy" id="655353"/>
    <lineage>
        <taxon>Bacteria</taxon>
        <taxon>Pseudomonadati</taxon>
        <taxon>Pseudomonadota</taxon>
        <taxon>Alphaproteobacteria</taxon>
        <taxon>Hyphomicrobiales</taxon>
        <taxon>Cohaesibacteraceae</taxon>
    </lineage>
</organism>
<dbReference type="Gene3D" id="3.40.50.300">
    <property type="entry name" value="P-loop containing nucleotide triphosphate hydrolases"/>
    <property type="match status" value="2"/>
</dbReference>
<dbReference type="STRING" id="655353.SAMN04488056_105243"/>
<dbReference type="SMART" id="SM00491">
    <property type="entry name" value="HELICc2"/>
    <property type="match status" value="1"/>
</dbReference>
<evidence type="ECO:0000313" key="2">
    <source>
        <dbReference type="EMBL" id="SFO40696.1"/>
    </source>
</evidence>
<dbReference type="SMART" id="SM00487">
    <property type="entry name" value="DEXDc"/>
    <property type="match status" value="1"/>
</dbReference>
<reference evidence="2 3" key="1">
    <citation type="submission" date="2016-10" db="EMBL/GenBank/DDBJ databases">
        <authorList>
            <person name="de Groot N.N."/>
        </authorList>
    </citation>
    <scope>NUCLEOTIDE SEQUENCE [LARGE SCALE GENOMIC DNA]</scope>
    <source>
        <strain evidence="2 3">CGMCC 1.9157</strain>
    </source>
</reference>
<name>A0A1I5GY25_9HYPH</name>
<dbReference type="GO" id="GO:0016818">
    <property type="term" value="F:hydrolase activity, acting on acid anhydrides, in phosphorus-containing anhydrides"/>
    <property type="evidence" value="ECO:0007669"/>
    <property type="project" value="InterPro"/>
</dbReference>
<dbReference type="CDD" id="cd00046">
    <property type="entry name" value="SF2-N"/>
    <property type="match status" value="1"/>
</dbReference>
<dbReference type="Pfam" id="PF13307">
    <property type="entry name" value="Helicase_C_2"/>
    <property type="match status" value="1"/>
</dbReference>
<dbReference type="GO" id="GO:0006139">
    <property type="term" value="P:nucleobase-containing compound metabolic process"/>
    <property type="evidence" value="ECO:0007669"/>
    <property type="project" value="InterPro"/>
</dbReference>
<dbReference type="PROSITE" id="PS51192">
    <property type="entry name" value="HELICASE_ATP_BIND_1"/>
    <property type="match status" value="1"/>
</dbReference>
<dbReference type="GO" id="GO:0003676">
    <property type="term" value="F:nucleic acid binding"/>
    <property type="evidence" value="ECO:0007669"/>
    <property type="project" value="InterPro"/>
</dbReference>
<dbReference type="InterPro" id="IPR014001">
    <property type="entry name" value="Helicase_ATP-bd"/>
</dbReference>
<dbReference type="SUPFAM" id="SSF52540">
    <property type="entry name" value="P-loop containing nucleoside triphosphate hydrolases"/>
    <property type="match status" value="1"/>
</dbReference>
<evidence type="ECO:0000313" key="3">
    <source>
        <dbReference type="Proteomes" id="UP000199236"/>
    </source>
</evidence>